<sequence length="193" mass="20507">MEDYSKGRAEDTGEAEAEAPETPGNEDSSSSNGICDKEEKVVSESAGLFSPTADTKPGDSDAAELDAKETEQPFSAETTRDYEELVLIDVGVGPKETTLPPALDETNGSTVDGAVVASDNAGNSASKQNVEDSLQAPVVEAETRDAGGGEVVDKPDIDETMETQPIVFKRHRLVQTSSWRSCCGLFEVLFSDR</sequence>
<evidence type="ECO:0000256" key="1">
    <source>
        <dbReference type="SAM" id="MobiDB-lite"/>
    </source>
</evidence>
<comment type="caution">
    <text evidence="2">The sequence shown here is derived from an EMBL/GenBank/DDBJ whole genome shotgun (WGS) entry which is preliminary data.</text>
</comment>
<feature type="region of interest" description="Disordered" evidence="1">
    <location>
        <begin position="1"/>
        <end position="81"/>
    </location>
</feature>
<protein>
    <submittedName>
        <fullName evidence="2">Uncharacterized protein</fullName>
    </submittedName>
</protein>
<gene>
    <name evidence="2" type="ORF">V6N12_022195</name>
</gene>
<evidence type="ECO:0000313" key="2">
    <source>
        <dbReference type="EMBL" id="KAK8587713.1"/>
    </source>
</evidence>
<accession>A0ABR2FUR4</accession>
<feature type="compositionally biased region" description="Basic and acidic residues" evidence="1">
    <location>
        <begin position="1"/>
        <end position="11"/>
    </location>
</feature>
<keyword evidence="3" id="KW-1185">Reference proteome</keyword>
<dbReference type="EMBL" id="JBBPBM010000004">
    <property type="protein sequence ID" value="KAK8587713.1"/>
    <property type="molecule type" value="Genomic_DNA"/>
</dbReference>
<name>A0ABR2FUR4_9ROSI</name>
<dbReference type="Proteomes" id="UP001472677">
    <property type="component" value="Unassembled WGS sequence"/>
</dbReference>
<dbReference type="PANTHER" id="PTHR37187">
    <property type="entry name" value="EXPRESSED PROTEIN"/>
    <property type="match status" value="1"/>
</dbReference>
<proteinExistence type="predicted"/>
<reference evidence="2 3" key="1">
    <citation type="journal article" date="2024" name="G3 (Bethesda)">
        <title>Genome assembly of Hibiscus sabdariffa L. provides insights into metabolisms of medicinal natural products.</title>
        <authorList>
            <person name="Kim T."/>
        </authorList>
    </citation>
    <scope>NUCLEOTIDE SEQUENCE [LARGE SCALE GENOMIC DNA]</scope>
    <source>
        <strain evidence="2">TK-2024</strain>
        <tissue evidence="2">Old leaves</tissue>
    </source>
</reference>
<feature type="compositionally biased region" description="Polar residues" evidence="1">
    <location>
        <begin position="120"/>
        <end position="132"/>
    </location>
</feature>
<evidence type="ECO:0000313" key="3">
    <source>
        <dbReference type="Proteomes" id="UP001472677"/>
    </source>
</evidence>
<feature type="compositionally biased region" description="Basic and acidic residues" evidence="1">
    <location>
        <begin position="141"/>
        <end position="157"/>
    </location>
</feature>
<dbReference type="PANTHER" id="PTHR37187:SF7">
    <property type="entry name" value="EXPRESSED PROTEIN"/>
    <property type="match status" value="1"/>
</dbReference>
<organism evidence="2 3">
    <name type="scientific">Hibiscus sabdariffa</name>
    <name type="common">roselle</name>
    <dbReference type="NCBI Taxonomy" id="183260"/>
    <lineage>
        <taxon>Eukaryota</taxon>
        <taxon>Viridiplantae</taxon>
        <taxon>Streptophyta</taxon>
        <taxon>Embryophyta</taxon>
        <taxon>Tracheophyta</taxon>
        <taxon>Spermatophyta</taxon>
        <taxon>Magnoliopsida</taxon>
        <taxon>eudicotyledons</taxon>
        <taxon>Gunneridae</taxon>
        <taxon>Pentapetalae</taxon>
        <taxon>rosids</taxon>
        <taxon>malvids</taxon>
        <taxon>Malvales</taxon>
        <taxon>Malvaceae</taxon>
        <taxon>Malvoideae</taxon>
        <taxon>Hibiscus</taxon>
    </lineage>
</organism>
<feature type="region of interest" description="Disordered" evidence="1">
    <location>
        <begin position="93"/>
        <end position="158"/>
    </location>
</feature>